<sequence length="249" mass="28032">MVIGKIIRVGAKAVKAGIKVSKPKKSTKPKQKIHKPKYQNKKYIKTHVTKAQANKIKRAQVALKQRQEGLDGGSLIFGFVGMGAGRKVTGVRKPAVLTKKLIAERRLSRKNRMRDEANKKAISDRKADIARRFWSREPEIMKSLTPQEVNALHKARVTQGFQTTVIRFRGSDGTVPIQGEWFPGGDSSIVNIKTFGSQPNPFYGFGTWPKKGMTPKSHRPKLSKLEFEDLKSRYIAFKKIGVLKRVGRK</sequence>
<gene>
    <name evidence="1" type="ORF">METZ01_LOCUS369779</name>
</gene>
<dbReference type="EMBL" id="UINC01133789">
    <property type="protein sequence ID" value="SVD16925.1"/>
    <property type="molecule type" value="Genomic_DNA"/>
</dbReference>
<proteinExistence type="predicted"/>
<dbReference type="AlphaFoldDB" id="A0A382T586"/>
<protein>
    <submittedName>
        <fullName evidence="1">Uncharacterized protein</fullName>
    </submittedName>
</protein>
<name>A0A382T586_9ZZZZ</name>
<accession>A0A382T586</accession>
<organism evidence="1">
    <name type="scientific">marine metagenome</name>
    <dbReference type="NCBI Taxonomy" id="408172"/>
    <lineage>
        <taxon>unclassified sequences</taxon>
        <taxon>metagenomes</taxon>
        <taxon>ecological metagenomes</taxon>
    </lineage>
</organism>
<reference evidence="1" key="1">
    <citation type="submission" date="2018-05" db="EMBL/GenBank/DDBJ databases">
        <authorList>
            <person name="Lanie J.A."/>
            <person name="Ng W.-L."/>
            <person name="Kazmierczak K.M."/>
            <person name="Andrzejewski T.M."/>
            <person name="Davidsen T.M."/>
            <person name="Wayne K.J."/>
            <person name="Tettelin H."/>
            <person name="Glass J.I."/>
            <person name="Rusch D."/>
            <person name="Podicherti R."/>
            <person name="Tsui H.-C.T."/>
            <person name="Winkler M.E."/>
        </authorList>
    </citation>
    <scope>NUCLEOTIDE SEQUENCE</scope>
</reference>
<evidence type="ECO:0000313" key="1">
    <source>
        <dbReference type="EMBL" id="SVD16925.1"/>
    </source>
</evidence>